<feature type="transmembrane region" description="Helical" evidence="4">
    <location>
        <begin position="236"/>
        <end position="256"/>
    </location>
</feature>
<protein>
    <recommendedName>
        <fullName evidence="5">Glycosyltransferase 2-like domain-containing protein</fullName>
    </recommendedName>
</protein>
<evidence type="ECO:0000256" key="3">
    <source>
        <dbReference type="ARBA" id="ARBA00022679"/>
    </source>
</evidence>
<proteinExistence type="inferred from homology"/>
<dbReference type="PANTHER" id="PTHR43179">
    <property type="entry name" value="RHAMNOSYLTRANSFERASE WBBL"/>
    <property type="match status" value="1"/>
</dbReference>
<dbReference type="PANTHER" id="PTHR43179:SF12">
    <property type="entry name" value="GALACTOFURANOSYLTRANSFERASE GLFT2"/>
    <property type="match status" value="1"/>
</dbReference>
<name>A0A0G0KUM9_9BACT</name>
<dbReference type="Pfam" id="PF00535">
    <property type="entry name" value="Glycos_transf_2"/>
    <property type="match status" value="1"/>
</dbReference>
<reference evidence="6 7" key="1">
    <citation type="journal article" date="2015" name="Nature">
        <title>rRNA introns, odd ribosomes, and small enigmatic genomes across a large radiation of phyla.</title>
        <authorList>
            <person name="Brown C.T."/>
            <person name="Hug L.A."/>
            <person name="Thomas B.C."/>
            <person name="Sharon I."/>
            <person name="Castelle C.J."/>
            <person name="Singh A."/>
            <person name="Wilkins M.J."/>
            <person name="Williams K.H."/>
            <person name="Banfield J.F."/>
        </authorList>
    </citation>
    <scope>NUCLEOTIDE SEQUENCE [LARGE SCALE GENOMIC DNA]</scope>
</reference>
<feature type="transmembrane region" description="Helical" evidence="4">
    <location>
        <begin position="262"/>
        <end position="280"/>
    </location>
</feature>
<keyword evidence="4" id="KW-0472">Membrane</keyword>
<comment type="similarity">
    <text evidence="1">Belongs to the glycosyltransferase 2 family.</text>
</comment>
<evidence type="ECO:0000259" key="5">
    <source>
        <dbReference type="Pfam" id="PF00535"/>
    </source>
</evidence>
<evidence type="ECO:0000256" key="4">
    <source>
        <dbReference type="SAM" id="Phobius"/>
    </source>
</evidence>
<accession>A0A0G0KUM9</accession>
<gene>
    <name evidence="6" type="ORF">US62_C0029G0017</name>
</gene>
<dbReference type="SUPFAM" id="SSF53448">
    <property type="entry name" value="Nucleotide-diphospho-sugar transferases"/>
    <property type="match status" value="1"/>
</dbReference>
<comment type="caution">
    <text evidence="6">The sequence shown here is derived from an EMBL/GenBank/DDBJ whole genome shotgun (WGS) entry which is preliminary data.</text>
</comment>
<keyword evidence="3" id="KW-0808">Transferase</keyword>
<dbReference type="AlphaFoldDB" id="A0A0G0KUM9"/>
<evidence type="ECO:0000256" key="1">
    <source>
        <dbReference type="ARBA" id="ARBA00006739"/>
    </source>
</evidence>
<dbReference type="GO" id="GO:0016757">
    <property type="term" value="F:glycosyltransferase activity"/>
    <property type="evidence" value="ECO:0007669"/>
    <property type="project" value="UniProtKB-KW"/>
</dbReference>
<feature type="domain" description="Glycosyltransferase 2-like" evidence="5">
    <location>
        <begin position="2"/>
        <end position="154"/>
    </location>
</feature>
<dbReference type="Gene3D" id="3.90.550.10">
    <property type="entry name" value="Spore Coat Polysaccharide Biosynthesis Protein SpsA, Chain A"/>
    <property type="match status" value="1"/>
</dbReference>
<dbReference type="EMBL" id="LBTR01000029">
    <property type="protein sequence ID" value="KKQ44261.1"/>
    <property type="molecule type" value="Genomic_DNA"/>
</dbReference>
<dbReference type="InterPro" id="IPR001173">
    <property type="entry name" value="Glyco_trans_2-like"/>
</dbReference>
<organism evidence="6 7">
    <name type="scientific">Candidatus Woesebacteria bacterium GW2011_GWA1_37_8</name>
    <dbReference type="NCBI Taxonomy" id="1618546"/>
    <lineage>
        <taxon>Bacteria</taxon>
        <taxon>Candidatus Woeseibacteriota</taxon>
    </lineage>
</organism>
<evidence type="ECO:0000256" key="2">
    <source>
        <dbReference type="ARBA" id="ARBA00022676"/>
    </source>
</evidence>
<dbReference type="InterPro" id="IPR029044">
    <property type="entry name" value="Nucleotide-diphossugar_trans"/>
</dbReference>
<dbReference type="CDD" id="cd04186">
    <property type="entry name" value="GT_2_like_c"/>
    <property type="match status" value="1"/>
</dbReference>
<sequence>DSLIKSKCIFSEIVVVDNGSKIPTKSFLSKKFPKVKIIRSEVNIGAAAGRNLGIKNVNGDFIFFMDDDAVIDNMAICQMLEVFKKYKNVGLVQPKVYDKDQPTVIQGAGHTINLMTGRAKAWGIMEPDHGQYDNDREIPMTGGIVLVKKSVIKKIGVFDEDYFIPYEDSDLCMRATKAGFKVYCSGEAKSWHQGKKATAVNPRLEWMGVTTPERAYRIARNKIIFMRKHAPLANKVIFMLVILPFYALAHSAIIVSSNRFDIFFNYWKGLFSGLLYFLTYKPKQKYA</sequence>
<evidence type="ECO:0000313" key="7">
    <source>
        <dbReference type="Proteomes" id="UP000034603"/>
    </source>
</evidence>
<keyword evidence="4" id="KW-0812">Transmembrane</keyword>
<dbReference type="Proteomes" id="UP000034603">
    <property type="component" value="Unassembled WGS sequence"/>
</dbReference>
<keyword evidence="4" id="KW-1133">Transmembrane helix</keyword>
<evidence type="ECO:0000313" key="6">
    <source>
        <dbReference type="EMBL" id="KKQ44261.1"/>
    </source>
</evidence>
<feature type="non-terminal residue" evidence="6">
    <location>
        <position position="1"/>
    </location>
</feature>
<keyword evidence="2" id="KW-0328">Glycosyltransferase</keyword>